<dbReference type="GO" id="GO:0005524">
    <property type="term" value="F:ATP binding"/>
    <property type="evidence" value="ECO:0007669"/>
    <property type="project" value="InterPro"/>
</dbReference>
<proteinExistence type="predicted"/>
<name>A0A221S3B7_9VIRU</name>
<dbReference type="Pfam" id="PF00166">
    <property type="entry name" value="Cpn10"/>
    <property type="match status" value="1"/>
</dbReference>
<dbReference type="InterPro" id="IPR037124">
    <property type="entry name" value="Chaperonin_GroES_sf"/>
</dbReference>
<organism evidence="2">
    <name type="scientific">uncultured virus</name>
    <dbReference type="NCBI Taxonomy" id="340016"/>
    <lineage>
        <taxon>Viruses</taxon>
        <taxon>environmental samples</taxon>
    </lineage>
</organism>
<dbReference type="SUPFAM" id="SSF50129">
    <property type="entry name" value="GroES-like"/>
    <property type="match status" value="1"/>
</dbReference>
<gene>
    <name evidence="2" type="primary">groES</name>
</gene>
<sequence length="92" mass="9604">MKLKPIGAVILVEEMEMEQTTAGGLVIPDTVQGKKVKFSKVLAIGDGVTAPIDSGDTILVPFDANGIPVEDGGGKTFHLIAETNVLAKLTNE</sequence>
<evidence type="ECO:0000313" key="2">
    <source>
        <dbReference type="EMBL" id="ASN63418.1"/>
    </source>
</evidence>
<dbReference type="SMART" id="SM00883">
    <property type="entry name" value="Cpn10"/>
    <property type="match status" value="1"/>
</dbReference>
<evidence type="ECO:0000256" key="1">
    <source>
        <dbReference type="ARBA" id="ARBA00023186"/>
    </source>
</evidence>
<reference evidence="2" key="1">
    <citation type="submission" date="2016-03" db="EMBL/GenBank/DDBJ databases">
        <title>Novel chaperonins are prevalent in the virioplankton and link to viral biology and ecology.</title>
        <authorList>
            <person name="Marine R.L."/>
            <person name="Nasko D.J."/>
            <person name="Polson S.W."/>
            <person name="Wommack K.E."/>
        </authorList>
    </citation>
    <scope>NUCLEOTIDE SEQUENCE</scope>
</reference>
<dbReference type="InterPro" id="IPR011032">
    <property type="entry name" value="GroES-like_sf"/>
</dbReference>
<dbReference type="CDD" id="cd00320">
    <property type="entry name" value="cpn10"/>
    <property type="match status" value="1"/>
</dbReference>
<dbReference type="EMBL" id="KU970824">
    <property type="protein sequence ID" value="ASN63418.1"/>
    <property type="molecule type" value="Genomic_DNA"/>
</dbReference>
<dbReference type="GO" id="GO:0044183">
    <property type="term" value="F:protein folding chaperone"/>
    <property type="evidence" value="ECO:0007669"/>
    <property type="project" value="InterPro"/>
</dbReference>
<dbReference type="Gene3D" id="2.30.33.40">
    <property type="entry name" value="GroES chaperonin"/>
    <property type="match status" value="1"/>
</dbReference>
<accession>A0A221S3B7</accession>
<dbReference type="InterPro" id="IPR020818">
    <property type="entry name" value="Chaperonin_GroES"/>
</dbReference>
<protein>
    <submittedName>
        <fullName evidence="2">Co-chaperonin GroES</fullName>
    </submittedName>
</protein>
<keyword evidence="1" id="KW-0143">Chaperone</keyword>